<gene>
    <name evidence="11" type="ORF">D910_07916</name>
    <name evidence="10" type="ORF">YQE_08608</name>
</gene>
<evidence type="ECO:0000256" key="8">
    <source>
        <dbReference type="PROSITE-ProRule" id="PRU00042"/>
    </source>
</evidence>
<comment type="subcellular location">
    <subcellularLocation>
        <location evidence="1">Nucleus</location>
    </subcellularLocation>
</comment>
<dbReference type="InterPro" id="IPR013087">
    <property type="entry name" value="Znf_C2H2_type"/>
</dbReference>
<evidence type="ECO:0000256" key="6">
    <source>
        <dbReference type="ARBA" id="ARBA00023125"/>
    </source>
</evidence>
<keyword evidence="5" id="KW-0862">Zinc</keyword>
<dbReference type="OrthoDB" id="7295497at2759"/>
<dbReference type="GO" id="GO:0006355">
    <property type="term" value="P:regulation of DNA-templated transcription"/>
    <property type="evidence" value="ECO:0007669"/>
    <property type="project" value="UniProtKB-ARBA"/>
</dbReference>
<evidence type="ECO:0000256" key="4">
    <source>
        <dbReference type="ARBA" id="ARBA00022771"/>
    </source>
</evidence>
<dbReference type="PROSITE" id="PS50157">
    <property type="entry name" value="ZINC_FINGER_C2H2_2"/>
    <property type="match status" value="3"/>
</dbReference>
<sequence length="110" mass="12798">MWIGCKLLGGNVDLCEAKIKDTKYQCKECLHICINRRHLENHMRIHTGEKPFACVYCGKLFAQKANMQAHTKIHTGERNHSCKLCDKAFYDTRGLKKHMNIHERNGEIEN</sequence>
<dbReference type="SUPFAM" id="SSF57667">
    <property type="entry name" value="beta-beta-alpha zinc fingers"/>
    <property type="match status" value="2"/>
</dbReference>
<evidence type="ECO:0000256" key="3">
    <source>
        <dbReference type="ARBA" id="ARBA00022737"/>
    </source>
</evidence>
<dbReference type="EMBL" id="KB632244">
    <property type="protein sequence ID" value="ERL90569.1"/>
    <property type="molecule type" value="Genomic_DNA"/>
</dbReference>
<dbReference type="Proteomes" id="UP000030742">
    <property type="component" value="Unassembled WGS sequence"/>
</dbReference>
<protein>
    <recommendedName>
        <fullName evidence="9">C2H2-type domain-containing protein</fullName>
    </recommendedName>
</protein>
<proteinExistence type="predicted"/>
<evidence type="ECO:0000313" key="10">
    <source>
        <dbReference type="EMBL" id="ENN74836.1"/>
    </source>
</evidence>
<dbReference type="Pfam" id="PF00096">
    <property type="entry name" value="zf-C2H2"/>
    <property type="match status" value="3"/>
</dbReference>
<evidence type="ECO:0000256" key="7">
    <source>
        <dbReference type="ARBA" id="ARBA00023242"/>
    </source>
</evidence>
<keyword evidence="7" id="KW-0539">Nucleus</keyword>
<evidence type="ECO:0000313" key="11">
    <source>
        <dbReference type="EMBL" id="ERL90569.1"/>
    </source>
</evidence>
<keyword evidence="2" id="KW-0479">Metal-binding</keyword>
<evidence type="ECO:0000256" key="5">
    <source>
        <dbReference type="ARBA" id="ARBA00022833"/>
    </source>
</evidence>
<dbReference type="AlphaFoldDB" id="N6U2I6"/>
<evidence type="ECO:0000259" key="9">
    <source>
        <dbReference type="PROSITE" id="PS50157"/>
    </source>
</evidence>
<dbReference type="FunFam" id="3.30.160.60:FF:002343">
    <property type="entry name" value="Zinc finger protein 33A"/>
    <property type="match status" value="1"/>
</dbReference>
<feature type="non-terminal residue" evidence="10">
    <location>
        <position position="110"/>
    </location>
</feature>
<keyword evidence="3" id="KW-0677">Repeat</keyword>
<dbReference type="OMA" id="ENAYENH"/>
<accession>N6U2I6</accession>
<dbReference type="PANTHER" id="PTHR16515:SF49">
    <property type="entry name" value="GASTRULA ZINC FINGER PROTEIN XLCGF49.1-LIKE-RELATED"/>
    <property type="match status" value="1"/>
</dbReference>
<organism evidence="10">
    <name type="scientific">Dendroctonus ponderosae</name>
    <name type="common">Mountain pine beetle</name>
    <dbReference type="NCBI Taxonomy" id="77166"/>
    <lineage>
        <taxon>Eukaryota</taxon>
        <taxon>Metazoa</taxon>
        <taxon>Ecdysozoa</taxon>
        <taxon>Arthropoda</taxon>
        <taxon>Hexapoda</taxon>
        <taxon>Insecta</taxon>
        <taxon>Pterygota</taxon>
        <taxon>Neoptera</taxon>
        <taxon>Endopterygota</taxon>
        <taxon>Coleoptera</taxon>
        <taxon>Polyphaga</taxon>
        <taxon>Cucujiformia</taxon>
        <taxon>Curculionidae</taxon>
        <taxon>Scolytinae</taxon>
        <taxon>Dendroctonus</taxon>
    </lineage>
</organism>
<dbReference type="Gene3D" id="3.30.160.60">
    <property type="entry name" value="Classic Zinc Finger"/>
    <property type="match status" value="3"/>
</dbReference>
<dbReference type="PROSITE" id="PS00028">
    <property type="entry name" value="ZINC_FINGER_C2H2_1"/>
    <property type="match status" value="3"/>
</dbReference>
<dbReference type="GO" id="GO:0030674">
    <property type="term" value="F:protein-macromolecule adaptor activity"/>
    <property type="evidence" value="ECO:0007669"/>
    <property type="project" value="UniProtKB-ARBA"/>
</dbReference>
<keyword evidence="6" id="KW-0238">DNA-binding</keyword>
<dbReference type="InterPro" id="IPR036236">
    <property type="entry name" value="Znf_C2H2_sf"/>
</dbReference>
<dbReference type="GO" id="GO:0003677">
    <property type="term" value="F:DNA binding"/>
    <property type="evidence" value="ECO:0007669"/>
    <property type="project" value="UniProtKB-KW"/>
</dbReference>
<dbReference type="EMBL" id="KB741028">
    <property type="protein sequence ID" value="ENN74836.1"/>
    <property type="molecule type" value="Genomic_DNA"/>
</dbReference>
<dbReference type="SMART" id="SM00355">
    <property type="entry name" value="ZnF_C2H2"/>
    <property type="match status" value="3"/>
</dbReference>
<feature type="domain" description="C2H2-type" evidence="9">
    <location>
        <begin position="52"/>
        <end position="79"/>
    </location>
</feature>
<feature type="non-terminal residue" evidence="10">
    <location>
        <position position="1"/>
    </location>
</feature>
<dbReference type="FunFam" id="3.30.160.60:FF:000688">
    <property type="entry name" value="zinc finger protein 197 isoform X1"/>
    <property type="match status" value="1"/>
</dbReference>
<dbReference type="InterPro" id="IPR050331">
    <property type="entry name" value="Zinc_finger"/>
</dbReference>
<dbReference type="PANTHER" id="PTHR16515">
    <property type="entry name" value="PR DOMAIN ZINC FINGER PROTEIN"/>
    <property type="match status" value="1"/>
</dbReference>
<evidence type="ECO:0000256" key="1">
    <source>
        <dbReference type="ARBA" id="ARBA00004123"/>
    </source>
</evidence>
<reference evidence="10 12" key="1">
    <citation type="journal article" date="2013" name="Genome Biol.">
        <title>Draft genome of the mountain pine beetle, Dendroctonus ponderosae Hopkins, a major forest pest.</title>
        <authorList>
            <person name="Keeling C.I."/>
            <person name="Yuen M.M."/>
            <person name="Liao N.Y."/>
            <person name="Docking T.R."/>
            <person name="Chan S.K."/>
            <person name="Taylor G.A."/>
            <person name="Palmquist D.L."/>
            <person name="Jackman S.D."/>
            <person name="Nguyen A."/>
            <person name="Li M."/>
            <person name="Henderson H."/>
            <person name="Janes J.K."/>
            <person name="Zhao Y."/>
            <person name="Pandoh P."/>
            <person name="Moore R."/>
            <person name="Sperling F.A."/>
            <person name="Huber D.P."/>
            <person name="Birol I."/>
            <person name="Jones S.J."/>
            <person name="Bohlmann J."/>
        </authorList>
    </citation>
    <scope>NUCLEOTIDE SEQUENCE</scope>
</reference>
<evidence type="ECO:0000313" key="12">
    <source>
        <dbReference type="Proteomes" id="UP000030742"/>
    </source>
</evidence>
<dbReference type="STRING" id="77166.N6U2I6"/>
<evidence type="ECO:0000256" key="2">
    <source>
        <dbReference type="ARBA" id="ARBA00022723"/>
    </source>
</evidence>
<dbReference type="GO" id="GO:0005634">
    <property type="term" value="C:nucleus"/>
    <property type="evidence" value="ECO:0007669"/>
    <property type="project" value="UniProtKB-SubCell"/>
</dbReference>
<feature type="domain" description="C2H2-type" evidence="9">
    <location>
        <begin position="24"/>
        <end position="51"/>
    </location>
</feature>
<name>N6U2I6_DENPD</name>
<keyword evidence="4 8" id="KW-0863">Zinc-finger</keyword>
<dbReference type="HOGENOM" id="CLU_002678_42_18_1"/>
<dbReference type="GO" id="GO:0008270">
    <property type="term" value="F:zinc ion binding"/>
    <property type="evidence" value="ECO:0007669"/>
    <property type="project" value="UniProtKB-KW"/>
</dbReference>
<feature type="domain" description="C2H2-type" evidence="9">
    <location>
        <begin position="80"/>
        <end position="107"/>
    </location>
</feature>